<keyword evidence="3" id="KW-1185">Reference proteome</keyword>
<evidence type="ECO:0008006" key="4">
    <source>
        <dbReference type="Google" id="ProtNLM"/>
    </source>
</evidence>
<feature type="transmembrane region" description="Helical" evidence="1">
    <location>
        <begin position="33"/>
        <end position="53"/>
    </location>
</feature>
<evidence type="ECO:0000256" key="1">
    <source>
        <dbReference type="SAM" id="Phobius"/>
    </source>
</evidence>
<feature type="transmembrane region" description="Helical" evidence="1">
    <location>
        <begin position="6"/>
        <end position="26"/>
    </location>
</feature>
<dbReference type="KEGG" id="mfv:Mfer_1212"/>
<dbReference type="Pfam" id="PF07441">
    <property type="entry name" value="BofA"/>
    <property type="match status" value="1"/>
</dbReference>
<dbReference type="HOGENOM" id="CLU_188102_0_0_2"/>
<dbReference type="Proteomes" id="UP000002315">
    <property type="component" value="Chromosome"/>
</dbReference>
<keyword evidence="1" id="KW-0472">Membrane</keyword>
<sequence length="85" mass="9081">MSITTILFAIIVIAIGLAFLKFLLSIGRIVLRLALQILTGLVLLHLVNFLPFVHIPINILTVLVAGFGGITGVGVLILLRILGLL</sequence>
<feature type="transmembrane region" description="Helical" evidence="1">
    <location>
        <begin position="59"/>
        <end position="82"/>
    </location>
</feature>
<organism evidence="2 3">
    <name type="scientific">Methanothermus fervidus (strain ATCC 43054 / DSM 2088 / JCM 10308 / V24 S)</name>
    <dbReference type="NCBI Taxonomy" id="523846"/>
    <lineage>
        <taxon>Archaea</taxon>
        <taxon>Methanobacteriati</taxon>
        <taxon>Methanobacteriota</taxon>
        <taxon>Methanomada group</taxon>
        <taxon>Methanobacteria</taxon>
        <taxon>Methanobacteriales</taxon>
        <taxon>Methanothermaceae</taxon>
        <taxon>Methanothermus</taxon>
    </lineage>
</organism>
<dbReference type="AlphaFoldDB" id="E3GWS9"/>
<evidence type="ECO:0000313" key="2">
    <source>
        <dbReference type="EMBL" id="ADP77998.1"/>
    </source>
</evidence>
<proteinExistence type="predicted"/>
<dbReference type="InterPro" id="IPR010001">
    <property type="entry name" value="BofA"/>
</dbReference>
<keyword evidence="1" id="KW-1133">Transmembrane helix</keyword>
<dbReference type="STRING" id="523846.Mfer_1212"/>
<evidence type="ECO:0000313" key="3">
    <source>
        <dbReference type="Proteomes" id="UP000002315"/>
    </source>
</evidence>
<reference evidence="2 3" key="1">
    <citation type="journal article" date="2010" name="Stand. Genomic Sci.">
        <title>Complete genome sequence of Methanothermus fervidus type strain (V24S).</title>
        <authorList>
            <person name="Anderson I."/>
            <person name="Djao O.D."/>
            <person name="Misra M."/>
            <person name="Chertkov O."/>
            <person name="Nolan M."/>
            <person name="Lucas S."/>
            <person name="Lapidus A."/>
            <person name="Del Rio T.G."/>
            <person name="Tice H."/>
            <person name="Cheng J.F."/>
            <person name="Tapia R."/>
            <person name="Han C."/>
            <person name="Goodwin L."/>
            <person name="Pitluck S."/>
            <person name="Liolios K."/>
            <person name="Ivanova N."/>
            <person name="Mavromatis K."/>
            <person name="Mikhailova N."/>
            <person name="Pati A."/>
            <person name="Brambilla E."/>
            <person name="Chen A."/>
            <person name="Palaniappan K."/>
            <person name="Land M."/>
            <person name="Hauser L."/>
            <person name="Chang Y.J."/>
            <person name="Jeffries C.D."/>
            <person name="Sikorski J."/>
            <person name="Spring S."/>
            <person name="Rohde M."/>
            <person name="Eichinger K."/>
            <person name="Huber H."/>
            <person name="Wirth R."/>
            <person name="Goker M."/>
            <person name="Detter J.C."/>
            <person name="Woyke T."/>
            <person name="Bristow J."/>
            <person name="Eisen J.A."/>
            <person name="Markowitz V."/>
            <person name="Hugenholtz P."/>
            <person name="Klenk H.P."/>
            <person name="Kyrpides N.C."/>
        </authorList>
    </citation>
    <scope>NUCLEOTIDE SEQUENCE [LARGE SCALE GENOMIC DNA]</scope>
    <source>
        <strain evidence="3">ATCC 43054 / DSM 2088 / JCM 10308 / V24 S</strain>
    </source>
</reference>
<name>E3GWS9_METFV</name>
<dbReference type="OrthoDB" id="71604at2157"/>
<gene>
    <name evidence="2" type="ordered locus">Mfer_1212</name>
</gene>
<keyword evidence="1" id="KW-0812">Transmembrane</keyword>
<dbReference type="EMBL" id="CP002278">
    <property type="protein sequence ID" value="ADP77998.1"/>
    <property type="molecule type" value="Genomic_DNA"/>
</dbReference>
<protein>
    <recommendedName>
        <fullName evidence="4">SigmaK-factor processing regulatory BofA</fullName>
    </recommendedName>
</protein>
<accession>E3GWS9</accession>